<evidence type="ECO:0000256" key="5">
    <source>
        <dbReference type="PIRSR" id="PIRSR000524-1"/>
    </source>
</evidence>
<dbReference type="EMBL" id="JRNN01000066">
    <property type="protein sequence ID" value="KGF34514.1"/>
    <property type="molecule type" value="Genomic_DNA"/>
</dbReference>
<dbReference type="PANTHER" id="PTHR42778">
    <property type="entry name" value="2-AMINOETHYLPHOSPHONATE--PYRUVATE TRANSAMINASE"/>
    <property type="match status" value="1"/>
</dbReference>
<protein>
    <submittedName>
        <fullName evidence="10">Aspartate aminotransferase</fullName>
    </submittedName>
</protein>
<evidence type="ECO:0000256" key="8">
    <source>
        <dbReference type="RuleBase" id="RU004504"/>
    </source>
</evidence>
<feature type="domain" description="Aminotransferase class V" evidence="9">
    <location>
        <begin position="27"/>
        <end position="209"/>
    </location>
</feature>
<name>A0A096BMW0_9BACT</name>
<comment type="caution">
    <text evidence="10">The sequence shown here is derived from an EMBL/GenBank/DDBJ whole genome shotgun (WGS) entry which is preliminary data.</text>
</comment>
<keyword evidence="4 6" id="KW-0663">Pyridoxal phosphate</keyword>
<reference evidence="10 11" key="1">
    <citation type="submission" date="2014-07" db="EMBL/GenBank/DDBJ databases">
        <authorList>
            <person name="McCorrison J."/>
            <person name="Sanka R."/>
            <person name="Torralba M."/>
            <person name="Gillis M."/>
            <person name="Haft D.H."/>
            <person name="Methe B."/>
            <person name="Sutton G."/>
            <person name="Nelson K.E."/>
        </authorList>
    </citation>
    <scope>NUCLEOTIDE SEQUENCE [LARGE SCALE GENOMIC DNA]</scope>
    <source>
        <strain evidence="10 11">DNF00853</strain>
    </source>
</reference>
<keyword evidence="3 10" id="KW-0808">Transferase</keyword>
<feature type="binding site" evidence="5">
    <location>
        <position position="329"/>
    </location>
    <ligand>
        <name>substrate</name>
    </ligand>
</feature>
<dbReference type="SUPFAM" id="SSF53383">
    <property type="entry name" value="PLP-dependent transferases"/>
    <property type="match status" value="1"/>
</dbReference>
<dbReference type="RefSeq" id="WP_036872947.1">
    <property type="nucleotide sequence ID" value="NZ_JRNN01000066.1"/>
</dbReference>
<evidence type="ECO:0000256" key="4">
    <source>
        <dbReference type="ARBA" id="ARBA00022898"/>
    </source>
</evidence>
<evidence type="ECO:0000256" key="1">
    <source>
        <dbReference type="ARBA" id="ARBA00001933"/>
    </source>
</evidence>
<evidence type="ECO:0000256" key="7">
    <source>
        <dbReference type="RuleBase" id="RU004075"/>
    </source>
</evidence>
<dbReference type="InterPro" id="IPR015421">
    <property type="entry name" value="PyrdxlP-dep_Trfase_major"/>
</dbReference>
<dbReference type="Gene3D" id="3.90.1150.10">
    <property type="entry name" value="Aspartate Aminotransferase, domain 1"/>
    <property type="match status" value="1"/>
</dbReference>
<dbReference type="InterPro" id="IPR024169">
    <property type="entry name" value="SP_NH2Trfase/AEP_transaminase"/>
</dbReference>
<evidence type="ECO:0000256" key="3">
    <source>
        <dbReference type="ARBA" id="ARBA00022679"/>
    </source>
</evidence>
<dbReference type="AlphaFoldDB" id="A0A096BMW0"/>
<dbReference type="InterPro" id="IPR000192">
    <property type="entry name" value="Aminotrans_V_dom"/>
</dbReference>
<gene>
    <name evidence="10" type="ORF">HMPREF2137_06900</name>
</gene>
<feature type="modified residue" description="N6-(pyridoxal phosphate)lysine" evidence="6">
    <location>
        <position position="187"/>
    </location>
</feature>
<dbReference type="PIRSF" id="PIRSF000524">
    <property type="entry name" value="SPT"/>
    <property type="match status" value="1"/>
</dbReference>
<evidence type="ECO:0000256" key="6">
    <source>
        <dbReference type="PIRSR" id="PIRSR000524-50"/>
    </source>
</evidence>
<dbReference type="InterPro" id="IPR015424">
    <property type="entry name" value="PyrdxlP-dep_Trfase"/>
</dbReference>
<sequence length="357" mass="39169">MINFTVGPVMSDKETRAIGGEQVPYFRTQEFSKIMLESEELVKTFTKADVSARVVFITGSGTASMEASVANVLTPADKVLVVNGGSFGQRFVELCEIHQIPHVAISLSYGEPLTAHHLSPYENQGFTAFLVNVHETSTGVHYDMPLIHDFCRRNKLLLIADAISSFLADDFNMLEWDVDVMIAGSQKALACPPGVSLIVLSQRALERVAKNDCRMMYLNLKLALKNAERGQTPFTPAVGILLQIHHRLLQIEKAGGVSSEVDRTARLANDFRAKIGHLPFSLVTASPSNAVTSLHPTTASAYDIFLRLKDEYGIWICPNGGDLKDKVFRVGHIGSLTPADNTTLINAFDDLKKRGIL</sequence>
<comment type="cofactor">
    <cofactor evidence="1 6 8">
        <name>pyridoxal 5'-phosphate</name>
        <dbReference type="ChEBI" id="CHEBI:597326"/>
    </cofactor>
</comment>
<proteinExistence type="inferred from homology"/>
<dbReference type="Proteomes" id="UP000029556">
    <property type="component" value="Unassembled WGS sequence"/>
</dbReference>
<evidence type="ECO:0000313" key="11">
    <source>
        <dbReference type="Proteomes" id="UP000029556"/>
    </source>
</evidence>
<dbReference type="InterPro" id="IPR020578">
    <property type="entry name" value="Aminotrans_V_PyrdxlP_BS"/>
</dbReference>
<dbReference type="InterPro" id="IPR015422">
    <property type="entry name" value="PyrdxlP-dep_Trfase_small"/>
</dbReference>
<dbReference type="PROSITE" id="PS00595">
    <property type="entry name" value="AA_TRANSFER_CLASS_5"/>
    <property type="match status" value="1"/>
</dbReference>
<dbReference type="GO" id="GO:0008483">
    <property type="term" value="F:transaminase activity"/>
    <property type="evidence" value="ECO:0007669"/>
    <property type="project" value="UniProtKB-KW"/>
</dbReference>
<evidence type="ECO:0000256" key="2">
    <source>
        <dbReference type="ARBA" id="ARBA00022576"/>
    </source>
</evidence>
<dbReference type="PANTHER" id="PTHR42778:SF1">
    <property type="entry name" value="2-AMINOETHYLPHOSPHONATE--PYRUVATE TRANSAMINASE"/>
    <property type="match status" value="1"/>
</dbReference>
<keyword evidence="2 10" id="KW-0032">Aminotransferase</keyword>
<dbReference type="Pfam" id="PF00266">
    <property type="entry name" value="Aminotran_5"/>
    <property type="match status" value="1"/>
</dbReference>
<accession>A0A096BMW0</accession>
<dbReference type="OrthoDB" id="389074at2"/>
<comment type="similarity">
    <text evidence="7">Belongs to the class-V pyridoxal-phosphate-dependent aminotransferase family.</text>
</comment>
<organism evidence="10 11">
    <name type="scientific">Hoylesella buccalis DNF00853</name>
    <dbReference type="NCBI Taxonomy" id="1401074"/>
    <lineage>
        <taxon>Bacteria</taxon>
        <taxon>Pseudomonadati</taxon>
        <taxon>Bacteroidota</taxon>
        <taxon>Bacteroidia</taxon>
        <taxon>Bacteroidales</taxon>
        <taxon>Prevotellaceae</taxon>
        <taxon>Hoylesella</taxon>
    </lineage>
</organism>
<dbReference type="Gene3D" id="3.40.640.10">
    <property type="entry name" value="Type I PLP-dependent aspartate aminotransferase-like (Major domain)"/>
    <property type="match status" value="1"/>
</dbReference>
<evidence type="ECO:0000259" key="9">
    <source>
        <dbReference type="Pfam" id="PF00266"/>
    </source>
</evidence>
<evidence type="ECO:0000313" key="10">
    <source>
        <dbReference type="EMBL" id="KGF34514.1"/>
    </source>
</evidence>